<organism evidence="2 3">
    <name type="scientific">Pleuronectes platessa</name>
    <name type="common">European plaice</name>
    <dbReference type="NCBI Taxonomy" id="8262"/>
    <lineage>
        <taxon>Eukaryota</taxon>
        <taxon>Metazoa</taxon>
        <taxon>Chordata</taxon>
        <taxon>Craniata</taxon>
        <taxon>Vertebrata</taxon>
        <taxon>Euteleostomi</taxon>
        <taxon>Actinopterygii</taxon>
        <taxon>Neopterygii</taxon>
        <taxon>Teleostei</taxon>
        <taxon>Neoteleostei</taxon>
        <taxon>Acanthomorphata</taxon>
        <taxon>Carangaria</taxon>
        <taxon>Pleuronectiformes</taxon>
        <taxon>Pleuronectoidei</taxon>
        <taxon>Pleuronectidae</taxon>
        <taxon>Pleuronectes</taxon>
    </lineage>
</organism>
<dbReference type="Proteomes" id="UP001153269">
    <property type="component" value="Unassembled WGS sequence"/>
</dbReference>
<evidence type="ECO:0000313" key="3">
    <source>
        <dbReference type="Proteomes" id="UP001153269"/>
    </source>
</evidence>
<evidence type="ECO:0000313" key="2">
    <source>
        <dbReference type="EMBL" id="CAB1433340.1"/>
    </source>
</evidence>
<feature type="chain" id="PRO_5040443779" evidence="1">
    <location>
        <begin position="26"/>
        <end position="72"/>
    </location>
</feature>
<feature type="signal peptide" evidence="1">
    <location>
        <begin position="1"/>
        <end position="25"/>
    </location>
</feature>
<accession>A0A9N7UKW0</accession>
<gene>
    <name evidence="2" type="ORF">PLEPLA_LOCUS21430</name>
</gene>
<keyword evidence="3" id="KW-1185">Reference proteome</keyword>
<sequence>MPSVFIAPWWLAAALIITEEQWILGEDGLVRMDPLELFFFRGWKDTCVGALKWDRPKPRPFKCSPRRMSPIN</sequence>
<name>A0A9N7UKW0_PLEPL</name>
<proteinExistence type="predicted"/>
<dbReference type="AlphaFoldDB" id="A0A9N7UKW0"/>
<protein>
    <submittedName>
        <fullName evidence="2">Uncharacterized protein</fullName>
    </submittedName>
</protein>
<reference evidence="2" key="1">
    <citation type="submission" date="2020-03" db="EMBL/GenBank/DDBJ databases">
        <authorList>
            <person name="Weist P."/>
        </authorList>
    </citation>
    <scope>NUCLEOTIDE SEQUENCE</scope>
</reference>
<comment type="caution">
    <text evidence="2">The sequence shown here is derived from an EMBL/GenBank/DDBJ whole genome shotgun (WGS) entry which is preliminary data.</text>
</comment>
<keyword evidence="1" id="KW-0732">Signal</keyword>
<evidence type="ECO:0000256" key="1">
    <source>
        <dbReference type="SAM" id="SignalP"/>
    </source>
</evidence>
<dbReference type="EMBL" id="CADEAL010001557">
    <property type="protein sequence ID" value="CAB1433340.1"/>
    <property type="molecule type" value="Genomic_DNA"/>
</dbReference>